<dbReference type="PANTHER" id="PTHR12110">
    <property type="entry name" value="HYDROXYPYRUVATE ISOMERASE"/>
    <property type="match status" value="1"/>
</dbReference>
<organism evidence="2 3">
    <name type="scientific">Maliponia aquimaris</name>
    <dbReference type="NCBI Taxonomy" id="1673631"/>
    <lineage>
        <taxon>Bacteria</taxon>
        <taxon>Pseudomonadati</taxon>
        <taxon>Pseudomonadota</taxon>
        <taxon>Alphaproteobacteria</taxon>
        <taxon>Rhodobacterales</taxon>
        <taxon>Paracoccaceae</taxon>
        <taxon>Maliponia</taxon>
    </lineage>
</organism>
<name>A0A238L2D2_9RHOB</name>
<dbReference type="InterPro" id="IPR050312">
    <property type="entry name" value="IolE/XylAMocC-like"/>
</dbReference>
<keyword evidence="2" id="KW-0413">Isomerase</keyword>
<evidence type="ECO:0000259" key="1">
    <source>
        <dbReference type="Pfam" id="PF01261"/>
    </source>
</evidence>
<gene>
    <name evidence="2" type="primary">iolI</name>
    <name evidence="2" type="ORF">MAA8898_04010</name>
</gene>
<dbReference type="RefSeq" id="WP_094022765.1">
    <property type="nucleotide sequence ID" value="NZ_FXYF01000013.1"/>
</dbReference>
<dbReference type="Proteomes" id="UP000207598">
    <property type="component" value="Unassembled WGS sequence"/>
</dbReference>
<feature type="domain" description="Xylose isomerase-like TIM barrel" evidence="1">
    <location>
        <begin position="21"/>
        <end position="242"/>
    </location>
</feature>
<reference evidence="2 3" key="1">
    <citation type="submission" date="2017-05" db="EMBL/GenBank/DDBJ databases">
        <authorList>
            <person name="Song R."/>
            <person name="Chenine A.L."/>
            <person name="Ruprecht R.M."/>
        </authorList>
    </citation>
    <scope>NUCLEOTIDE SEQUENCE [LARGE SCALE GENOMIC DNA]</scope>
    <source>
        <strain evidence="2 3">CECT 8898</strain>
    </source>
</reference>
<accession>A0A238L2D2</accession>
<sequence>MTRKLSVAHLTAIDLPPPALIEAAAEAGLDGVGLRLLRVTPDSPGYPLTARADLQATRHALQATGLKVADVEFLRITPEFQLSEIAALLEVGAELGARHLITAPYDDDLSRLSDSLSTVAEAADRHGMRAVLEFFPWTSVPDLATCWQVVQQAGPLPGILLDTLHFDRSGSTLADIARIPADRFPFLHLADAPRQDSYTTEELLDTARRQRLIPGEGAIDLAAILAALPAGQPIGLEIPDAAREGMPVAQRLRLARQATLDLLARVDGPEA</sequence>
<proteinExistence type="predicted"/>
<dbReference type="PANTHER" id="PTHR12110:SF48">
    <property type="entry name" value="BLL3656 PROTEIN"/>
    <property type="match status" value="1"/>
</dbReference>
<dbReference type="Gene3D" id="3.20.20.150">
    <property type="entry name" value="Divalent-metal-dependent TIM barrel enzymes"/>
    <property type="match status" value="1"/>
</dbReference>
<dbReference type="InterPro" id="IPR036237">
    <property type="entry name" value="Xyl_isomerase-like_sf"/>
</dbReference>
<evidence type="ECO:0000313" key="3">
    <source>
        <dbReference type="Proteomes" id="UP000207598"/>
    </source>
</evidence>
<dbReference type="OrthoDB" id="9072761at2"/>
<protein>
    <submittedName>
        <fullName evidence="2">Inosose isomerase</fullName>
        <ecNumber evidence="2">5.3.99.-</ecNumber>
    </submittedName>
</protein>
<dbReference type="EMBL" id="FXYF01000013">
    <property type="protein sequence ID" value="SMX48592.1"/>
    <property type="molecule type" value="Genomic_DNA"/>
</dbReference>
<evidence type="ECO:0000313" key="2">
    <source>
        <dbReference type="EMBL" id="SMX48592.1"/>
    </source>
</evidence>
<dbReference type="SUPFAM" id="SSF51658">
    <property type="entry name" value="Xylose isomerase-like"/>
    <property type="match status" value="1"/>
</dbReference>
<keyword evidence="3" id="KW-1185">Reference proteome</keyword>
<dbReference type="Pfam" id="PF01261">
    <property type="entry name" value="AP_endonuc_2"/>
    <property type="match status" value="1"/>
</dbReference>
<dbReference type="AlphaFoldDB" id="A0A238L2D2"/>
<dbReference type="InterPro" id="IPR013022">
    <property type="entry name" value="Xyl_isomerase-like_TIM-brl"/>
</dbReference>
<dbReference type="EC" id="5.3.99.-" evidence="2"/>
<dbReference type="GO" id="GO:0016853">
    <property type="term" value="F:isomerase activity"/>
    <property type="evidence" value="ECO:0007669"/>
    <property type="project" value="UniProtKB-KW"/>
</dbReference>